<name>A0ABP8XMH5_9PSEU</name>
<accession>A0ABP8XMH5</accession>
<dbReference type="PROSITE" id="PS00166">
    <property type="entry name" value="ENOYL_COA_HYDRATASE"/>
    <property type="match status" value="1"/>
</dbReference>
<dbReference type="InterPro" id="IPR018376">
    <property type="entry name" value="Enoyl-CoA_hyd/isom_CS"/>
</dbReference>
<reference evidence="4" key="1">
    <citation type="journal article" date="2019" name="Int. J. Syst. Evol. Microbiol.">
        <title>The Global Catalogue of Microorganisms (GCM) 10K type strain sequencing project: providing services to taxonomists for standard genome sequencing and annotation.</title>
        <authorList>
            <consortium name="The Broad Institute Genomics Platform"/>
            <consortium name="The Broad Institute Genome Sequencing Center for Infectious Disease"/>
            <person name="Wu L."/>
            <person name="Ma J."/>
        </authorList>
    </citation>
    <scope>NUCLEOTIDE SEQUENCE [LARGE SCALE GENOMIC DNA]</scope>
    <source>
        <strain evidence="4">JCM 18055</strain>
    </source>
</reference>
<dbReference type="PANTHER" id="PTHR43802:SF1">
    <property type="entry name" value="IP11341P-RELATED"/>
    <property type="match status" value="1"/>
</dbReference>
<gene>
    <name evidence="3" type="ORF">GCM10023215_62000</name>
</gene>
<dbReference type="InterPro" id="IPR029045">
    <property type="entry name" value="ClpP/crotonase-like_dom_sf"/>
</dbReference>
<keyword evidence="4" id="KW-1185">Reference proteome</keyword>
<dbReference type="CDD" id="cd06558">
    <property type="entry name" value="crotonase-like"/>
    <property type="match status" value="1"/>
</dbReference>
<dbReference type="Proteomes" id="UP001500325">
    <property type="component" value="Unassembled WGS sequence"/>
</dbReference>
<dbReference type="SUPFAM" id="SSF52096">
    <property type="entry name" value="ClpP/crotonase"/>
    <property type="match status" value="1"/>
</dbReference>
<dbReference type="EMBL" id="BAABIC010000031">
    <property type="protein sequence ID" value="GAA4711333.1"/>
    <property type="molecule type" value="Genomic_DNA"/>
</dbReference>
<evidence type="ECO:0000256" key="1">
    <source>
        <dbReference type="ARBA" id="ARBA00005254"/>
    </source>
</evidence>
<dbReference type="PANTHER" id="PTHR43802">
    <property type="entry name" value="ENOYL-COA HYDRATASE"/>
    <property type="match status" value="1"/>
</dbReference>
<protein>
    <submittedName>
        <fullName evidence="3">Enoyl-CoA hydratase/isomerase family protein</fullName>
    </submittedName>
</protein>
<sequence>MSSETLLVEHAAGVMTLTLNRPAALNSLAPSLVDALDEACAAIEVDDAVRVVLLRGSGRAFCAGGDLQAAMAAEAAEPGAAARYFDSISAVLRRIERLPMPVVAAIHGWAVAGGLEIALCCDLVVAADSARFGDAHARYGLIPGGGGSARLPRRIGSGPAKWLMYTAEPVSADQMQRWGLVQLVVPASDLEAAARGLAESLTQRSPQGLRAMKRLVDAQADHTLDEALALESKVSADHVASGGADEGWAAFAEKRQPDFG</sequence>
<evidence type="ECO:0000313" key="3">
    <source>
        <dbReference type="EMBL" id="GAA4711333.1"/>
    </source>
</evidence>
<comment type="similarity">
    <text evidence="1 2">Belongs to the enoyl-CoA hydratase/isomerase family.</text>
</comment>
<dbReference type="InterPro" id="IPR001753">
    <property type="entry name" value="Enoyl-CoA_hydra/iso"/>
</dbReference>
<evidence type="ECO:0000313" key="4">
    <source>
        <dbReference type="Proteomes" id="UP001500325"/>
    </source>
</evidence>
<dbReference type="Gene3D" id="3.90.226.10">
    <property type="entry name" value="2-enoyl-CoA Hydratase, Chain A, domain 1"/>
    <property type="match status" value="1"/>
</dbReference>
<comment type="caution">
    <text evidence="3">The sequence shown here is derived from an EMBL/GenBank/DDBJ whole genome shotgun (WGS) entry which is preliminary data.</text>
</comment>
<dbReference type="Pfam" id="PF00378">
    <property type="entry name" value="ECH_1"/>
    <property type="match status" value="1"/>
</dbReference>
<organism evidence="3 4">
    <name type="scientific">Pseudonocardia yuanmonensis</name>
    <dbReference type="NCBI Taxonomy" id="1095914"/>
    <lineage>
        <taxon>Bacteria</taxon>
        <taxon>Bacillati</taxon>
        <taxon>Actinomycetota</taxon>
        <taxon>Actinomycetes</taxon>
        <taxon>Pseudonocardiales</taxon>
        <taxon>Pseudonocardiaceae</taxon>
        <taxon>Pseudonocardia</taxon>
    </lineage>
</organism>
<dbReference type="RefSeq" id="WP_345384349.1">
    <property type="nucleotide sequence ID" value="NZ_BAABIC010000031.1"/>
</dbReference>
<proteinExistence type="inferred from homology"/>
<evidence type="ECO:0000256" key="2">
    <source>
        <dbReference type="RuleBase" id="RU003707"/>
    </source>
</evidence>